<reference evidence="3" key="1">
    <citation type="submission" date="2020-11" db="EMBL/GenBank/DDBJ databases">
        <authorList>
            <person name="Whiteford S."/>
        </authorList>
    </citation>
    <scope>NUCLEOTIDE SEQUENCE</scope>
</reference>
<dbReference type="AlphaFoldDB" id="A0A8S4G8J6"/>
<feature type="region of interest" description="Disordered" evidence="1">
    <location>
        <begin position="63"/>
        <end position="107"/>
    </location>
</feature>
<organism evidence="3 4">
    <name type="scientific">Plutella xylostella</name>
    <name type="common">Diamondback moth</name>
    <name type="synonym">Plutella maculipennis</name>
    <dbReference type="NCBI Taxonomy" id="51655"/>
    <lineage>
        <taxon>Eukaryota</taxon>
        <taxon>Metazoa</taxon>
        <taxon>Ecdysozoa</taxon>
        <taxon>Arthropoda</taxon>
        <taxon>Hexapoda</taxon>
        <taxon>Insecta</taxon>
        <taxon>Pterygota</taxon>
        <taxon>Neoptera</taxon>
        <taxon>Endopterygota</taxon>
        <taxon>Lepidoptera</taxon>
        <taxon>Glossata</taxon>
        <taxon>Ditrysia</taxon>
        <taxon>Yponomeutoidea</taxon>
        <taxon>Plutellidae</taxon>
        <taxon>Plutella</taxon>
    </lineage>
</organism>
<feature type="signal peptide" evidence="2">
    <location>
        <begin position="1"/>
        <end position="20"/>
    </location>
</feature>
<comment type="caution">
    <text evidence="3">The sequence shown here is derived from an EMBL/GenBank/DDBJ whole genome shotgun (WGS) entry which is preliminary data.</text>
</comment>
<dbReference type="Proteomes" id="UP000653454">
    <property type="component" value="Unassembled WGS sequence"/>
</dbReference>
<feature type="region of interest" description="Disordered" evidence="1">
    <location>
        <begin position="219"/>
        <end position="287"/>
    </location>
</feature>
<dbReference type="EMBL" id="CAJHNJ030000098">
    <property type="protein sequence ID" value="CAG9135268.1"/>
    <property type="molecule type" value="Genomic_DNA"/>
</dbReference>
<proteinExistence type="predicted"/>
<feature type="compositionally biased region" description="Basic residues" evidence="1">
    <location>
        <begin position="67"/>
        <end position="76"/>
    </location>
</feature>
<feature type="region of interest" description="Disordered" evidence="1">
    <location>
        <begin position="429"/>
        <end position="482"/>
    </location>
</feature>
<feature type="compositionally biased region" description="Polar residues" evidence="1">
    <location>
        <begin position="266"/>
        <end position="287"/>
    </location>
</feature>
<protein>
    <submittedName>
        <fullName evidence="3">(diamondback moth) hypothetical protein</fullName>
    </submittedName>
</protein>
<feature type="compositionally biased region" description="Acidic residues" evidence="1">
    <location>
        <begin position="459"/>
        <end position="469"/>
    </location>
</feature>
<evidence type="ECO:0000256" key="2">
    <source>
        <dbReference type="SAM" id="SignalP"/>
    </source>
</evidence>
<accession>A0A8S4G8J6</accession>
<name>A0A8S4G8J6_PLUXY</name>
<keyword evidence="4" id="KW-1185">Reference proteome</keyword>
<evidence type="ECO:0000256" key="1">
    <source>
        <dbReference type="SAM" id="MobiDB-lite"/>
    </source>
</evidence>
<feature type="region of interest" description="Disordered" evidence="1">
    <location>
        <begin position="306"/>
        <end position="370"/>
    </location>
</feature>
<keyword evidence="2" id="KW-0732">Signal</keyword>
<feature type="region of interest" description="Disordered" evidence="1">
    <location>
        <begin position="164"/>
        <end position="185"/>
    </location>
</feature>
<feature type="chain" id="PRO_5035729562" evidence="2">
    <location>
        <begin position="21"/>
        <end position="552"/>
    </location>
</feature>
<sequence>MRSHCWRIVALIMLCGVVSSMPVRRLDDADSTEQRAAVGRAGAAAGGAGAEVISVRITSSVAVDRGSRRHRTHKQPAHTIQDTSPRIEPADTPSMNNSTENTRDQELEGANVEFLKQLKAKKEAQGLNKMERVHDLPENLDKETNMPEDSIVEESVKSILEVPLNSDDSEGAGEEPRGRSVAAAPPRNFIHGLAKRPLADRSRRLTTAVSFNIVHSSYKATPNYSDHTGAEPGPSLPDNYYSEPQRLYSEAPAGFTPSHKPYSDLPSASSQATEVTSQPTEGYSDTTKIFNTPPQIISEMINTGSEDPAVSETKDFSISTEVSTEIPKASTPPAEASSVIPNEPPKVYSEPSKIYSEPPKVYSTPPKVYSEPPKIYSQPAKIYSEPAKIYSEPAKIYSVPSKVYSVPSKVYSEPAKIYSEPSKFYSQPASLHLPWPGQEASSPTTTTTTEAPTTTELDTALDQEMGDEDAGVKSDGESPSDCAQDKCKVGYVVEGRQYRKYRVEERTADGYLVGEYGVVRHEDGALRGVRYTADQAASPRLIHDALMKFLQL</sequence>
<evidence type="ECO:0000313" key="4">
    <source>
        <dbReference type="Proteomes" id="UP000653454"/>
    </source>
</evidence>
<gene>
    <name evidence="3" type="ORF">PLXY2_LOCUS13526</name>
</gene>
<evidence type="ECO:0000313" key="3">
    <source>
        <dbReference type="EMBL" id="CAG9135268.1"/>
    </source>
</evidence>
<dbReference type="Gene3D" id="6.10.250.1010">
    <property type="match status" value="1"/>
</dbReference>
<feature type="compositionally biased region" description="Low complexity" evidence="1">
    <location>
        <begin position="443"/>
        <end position="458"/>
    </location>
</feature>